<accession>A0A4S4N0J4</accession>
<dbReference type="EMBL" id="SGPM01000023">
    <property type="protein sequence ID" value="THH32389.1"/>
    <property type="molecule type" value="Genomic_DNA"/>
</dbReference>
<gene>
    <name evidence="1" type="ORF">EUX98_g1812</name>
</gene>
<evidence type="ECO:0000313" key="2">
    <source>
        <dbReference type="Proteomes" id="UP000308730"/>
    </source>
</evidence>
<dbReference type="OrthoDB" id="3235294at2759"/>
<dbReference type="Proteomes" id="UP000308730">
    <property type="component" value="Unassembled WGS sequence"/>
</dbReference>
<organism evidence="1 2">
    <name type="scientific">Antrodiella citrinella</name>
    <dbReference type="NCBI Taxonomy" id="2447956"/>
    <lineage>
        <taxon>Eukaryota</taxon>
        <taxon>Fungi</taxon>
        <taxon>Dikarya</taxon>
        <taxon>Basidiomycota</taxon>
        <taxon>Agaricomycotina</taxon>
        <taxon>Agaricomycetes</taxon>
        <taxon>Polyporales</taxon>
        <taxon>Steccherinaceae</taxon>
        <taxon>Antrodiella</taxon>
    </lineage>
</organism>
<name>A0A4S4N0J4_9APHY</name>
<sequence length="154" mass="17507">MAPKPPRFTSDVYDSFPDDDKVKIVQLQAAGLSYSGVGDRHVVIQWYNATNVTQLIQLSGNPGNYAFYSPWGRSEPAFKLNDTFYTLGEFTRAQRDIILVLADAVRFEKSSTVNSCRTWTRDLLEAMVQDGLLSQEIFDKIDQEVPLLKRRPEV</sequence>
<evidence type="ECO:0000313" key="1">
    <source>
        <dbReference type="EMBL" id="THH32389.1"/>
    </source>
</evidence>
<comment type="caution">
    <text evidence="1">The sequence shown here is derived from an EMBL/GenBank/DDBJ whole genome shotgun (WGS) entry which is preliminary data.</text>
</comment>
<protein>
    <submittedName>
        <fullName evidence="1">Uncharacterized protein</fullName>
    </submittedName>
</protein>
<keyword evidence="2" id="KW-1185">Reference proteome</keyword>
<dbReference type="AlphaFoldDB" id="A0A4S4N0J4"/>
<proteinExistence type="predicted"/>
<reference evidence="1 2" key="1">
    <citation type="submission" date="2019-02" db="EMBL/GenBank/DDBJ databases">
        <title>Genome sequencing of the rare red list fungi Antrodiella citrinella (Flaviporus citrinellus).</title>
        <authorList>
            <person name="Buettner E."/>
            <person name="Kellner H."/>
        </authorList>
    </citation>
    <scope>NUCLEOTIDE SEQUENCE [LARGE SCALE GENOMIC DNA]</scope>
    <source>
        <strain evidence="1 2">DSM 108506</strain>
    </source>
</reference>